<evidence type="ECO:0000256" key="14">
    <source>
        <dbReference type="ARBA" id="ARBA00025228"/>
    </source>
</evidence>
<evidence type="ECO:0000256" key="13">
    <source>
        <dbReference type="ARBA" id="ARBA00023136"/>
    </source>
</evidence>
<name>A0A916TUB1_9SPHN</name>
<comment type="cofactor">
    <cofactor evidence="1 19">
        <name>Mg(2+)</name>
        <dbReference type="ChEBI" id="CHEBI:18420"/>
    </cofactor>
</comment>
<comment type="caution">
    <text evidence="20">The sequence shown here is derived from an EMBL/GenBank/DDBJ whole genome shotgun (WGS) entry which is preliminary data.</text>
</comment>
<feature type="transmembrane region" description="Helical" evidence="19">
    <location>
        <begin position="174"/>
        <end position="199"/>
    </location>
</feature>
<evidence type="ECO:0000256" key="3">
    <source>
        <dbReference type="ARBA" id="ARBA00004663"/>
    </source>
</evidence>
<dbReference type="Pfam" id="PF02654">
    <property type="entry name" value="CobS"/>
    <property type="match status" value="1"/>
</dbReference>
<evidence type="ECO:0000256" key="5">
    <source>
        <dbReference type="ARBA" id="ARBA00013200"/>
    </source>
</evidence>
<protein>
    <recommendedName>
        <fullName evidence="6 19">Adenosylcobinamide-GDP ribazoletransferase</fullName>
        <ecNumber evidence="5 19">2.7.8.26</ecNumber>
    </recommendedName>
    <alternativeName>
        <fullName evidence="16 19">Cobalamin synthase</fullName>
    </alternativeName>
    <alternativeName>
        <fullName evidence="15 19">Cobalamin-5'-phosphate synthase</fullName>
    </alternativeName>
</protein>
<evidence type="ECO:0000256" key="12">
    <source>
        <dbReference type="ARBA" id="ARBA00022989"/>
    </source>
</evidence>
<keyword evidence="21" id="KW-1185">Reference proteome</keyword>
<evidence type="ECO:0000256" key="18">
    <source>
        <dbReference type="ARBA" id="ARBA00049504"/>
    </source>
</evidence>
<evidence type="ECO:0000313" key="20">
    <source>
        <dbReference type="EMBL" id="GGB98912.1"/>
    </source>
</evidence>
<comment type="function">
    <text evidence="14 19">Joins adenosylcobinamide-GDP and alpha-ribazole to generate adenosylcobalamin (Ado-cobalamin). Also synthesizes adenosylcobalamin 5'-phosphate from adenosylcobinamide-GDP and alpha-ribazole 5'-phosphate.</text>
</comment>
<feature type="transmembrane region" description="Helical" evidence="19">
    <location>
        <begin position="136"/>
        <end position="154"/>
    </location>
</feature>
<comment type="pathway">
    <text evidence="3 19">Cofactor biosynthesis; adenosylcobalamin biosynthesis; adenosylcobalamin from cob(II)yrinate a,c-diamide: step 7/7.</text>
</comment>
<keyword evidence="13 19" id="KW-0472">Membrane</keyword>
<evidence type="ECO:0000256" key="9">
    <source>
        <dbReference type="ARBA" id="ARBA00022679"/>
    </source>
</evidence>
<evidence type="ECO:0000256" key="6">
    <source>
        <dbReference type="ARBA" id="ARBA00015850"/>
    </source>
</evidence>
<proteinExistence type="inferred from homology"/>
<comment type="catalytic activity">
    <reaction evidence="17 19">
        <text>alpha-ribazole + adenosylcob(III)inamide-GDP = adenosylcob(III)alamin + GMP + H(+)</text>
        <dbReference type="Rhea" id="RHEA:16049"/>
        <dbReference type="ChEBI" id="CHEBI:10329"/>
        <dbReference type="ChEBI" id="CHEBI:15378"/>
        <dbReference type="ChEBI" id="CHEBI:18408"/>
        <dbReference type="ChEBI" id="CHEBI:58115"/>
        <dbReference type="ChEBI" id="CHEBI:60487"/>
        <dbReference type="EC" id="2.7.8.26"/>
    </reaction>
</comment>
<evidence type="ECO:0000256" key="10">
    <source>
        <dbReference type="ARBA" id="ARBA00022692"/>
    </source>
</evidence>
<reference evidence="20" key="1">
    <citation type="journal article" date="2014" name="Int. J. Syst. Evol. Microbiol.">
        <title>Complete genome sequence of Corynebacterium casei LMG S-19264T (=DSM 44701T), isolated from a smear-ripened cheese.</title>
        <authorList>
            <consortium name="US DOE Joint Genome Institute (JGI-PGF)"/>
            <person name="Walter F."/>
            <person name="Albersmeier A."/>
            <person name="Kalinowski J."/>
            <person name="Ruckert C."/>
        </authorList>
    </citation>
    <scope>NUCLEOTIDE SEQUENCE</scope>
    <source>
        <strain evidence="20">CGMCC 1.15095</strain>
    </source>
</reference>
<evidence type="ECO:0000256" key="19">
    <source>
        <dbReference type="HAMAP-Rule" id="MF_00719"/>
    </source>
</evidence>
<sequence length="237" mass="24983">MKPLVLALQFMTRLPLPAIAADAHDFGRAIRWFPAAGLVVGGGIAGAAWLGLRHDPWAGALLALLAWAWLTGGLHLDGLGDIADAAGAAHGDRHRLSAVLADPHIGSFGVIAICLQLAAKLVLLRLALEDHSPWPLVLILMLARIGPLVWTLILPPLHEGMGTTFRAGAKVWVVAAWLAPLAAITVCVEPAMLLALPTIPLWAWWLRRRIGGISGDGHGAGIELAESAALAFWVFAG</sequence>
<evidence type="ECO:0000256" key="1">
    <source>
        <dbReference type="ARBA" id="ARBA00001946"/>
    </source>
</evidence>
<evidence type="ECO:0000256" key="17">
    <source>
        <dbReference type="ARBA" id="ARBA00048623"/>
    </source>
</evidence>
<dbReference type="PANTHER" id="PTHR34148:SF1">
    <property type="entry name" value="ADENOSYLCOBINAMIDE-GDP RIBAZOLETRANSFERASE"/>
    <property type="match status" value="1"/>
</dbReference>
<dbReference type="AlphaFoldDB" id="A0A916TUB1"/>
<evidence type="ECO:0000256" key="8">
    <source>
        <dbReference type="ARBA" id="ARBA00022573"/>
    </source>
</evidence>
<evidence type="ECO:0000256" key="11">
    <source>
        <dbReference type="ARBA" id="ARBA00022842"/>
    </source>
</evidence>
<accession>A0A916TUB1</accession>
<evidence type="ECO:0000256" key="4">
    <source>
        <dbReference type="ARBA" id="ARBA00010561"/>
    </source>
</evidence>
<feature type="transmembrane region" description="Helical" evidence="19">
    <location>
        <begin position="30"/>
        <end position="50"/>
    </location>
</feature>
<keyword evidence="11 19" id="KW-0460">Magnesium</keyword>
<evidence type="ECO:0000256" key="16">
    <source>
        <dbReference type="ARBA" id="ARBA00032853"/>
    </source>
</evidence>
<dbReference type="PANTHER" id="PTHR34148">
    <property type="entry name" value="ADENOSYLCOBINAMIDE-GDP RIBAZOLETRANSFERASE"/>
    <property type="match status" value="1"/>
</dbReference>
<evidence type="ECO:0000256" key="2">
    <source>
        <dbReference type="ARBA" id="ARBA00004651"/>
    </source>
</evidence>
<gene>
    <name evidence="19" type="primary">cobS</name>
    <name evidence="20" type="ORF">GCM10011494_16730</name>
</gene>
<dbReference type="HAMAP" id="MF_00719">
    <property type="entry name" value="CobS"/>
    <property type="match status" value="1"/>
</dbReference>
<dbReference type="GO" id="GO:0008818">
    <property type="term" value="F:cobalamin 5'-phosphate synthase activity"/>
    <property type="evidence" value="ECO:0007669"/>
    <property type="project" value="UniProtKB-UniRule"/>
</dbReference>
<feature type="transmembrane region" description="Helical" evidence="19">
    <location>
        <begin position="57"/>
        <end position="76"/>
    </location>
</feature>
<dbReference type="GO" id="GO:0051073">
    <property type="term" value="F:adenosylcobinamide-GDP ribazoletransferase activity"/>
    <property type="evidence" value="ECO:0007669"/>
    <property type="project" value="UniProtKB-UniRule"/>
</dbReference>
<keyword evidence="12 19" id="KW-1133">Transmembrane helix</keyword>
<comment type="catalytic activity">
    <reaction evidence="18 19">
        <text>alpha-ribazole 5'-phosphate + adenosylcob(III)inamide-GDP = adenosylcob(III)alamin 5'-phosphate + GMP + H(+)</text>
        <dbReference type="Rhea" id="RHEA:23560"/>
        <dbReference type="ChEBI" id="CHEBI:15378"/>
        <dbReference type="ChEBI" id="CHEBI:57918"/>
        <dbReference type="ChEBI" id="CHEBI:58115"/>
        <dbReference type="ChEBI" id="CHEBI:60487"/>
        <dbReference type="ChEBI" id="CHEBI:60493"/>
        <dbReference type="EC" id="2.7.8.26"/>
    </reaction>
</comment>
<dbReference type="EMBL" id="BMHK01000009">
    <property type="protein sequence ID" value="GGB98912.1"/>
    <property type="molecule type" value="Genomic_DNA"/>
</dbReference>
<comment type="similarity">
    <text evidence="4 19">Belongs to the CobS family.</text>
</comment>
<evidence type="ECO:0000313" key="21">
    <source>
        <dbReference type="Proteomes" id="UP000608154"/>
    </source>
</evidence>
<dbReference type="GO" id="GO:0009236">
    <property type="term" value="P:cobalamin biosynthetic process"/>
    <property type="evidence" value="ECO:0007669"/>
    <property type="project" value="UniProtKB-UniRule"/>
</dbReference>
<dbReference type="GO" id="GO:0005886">
    <property type="term" value="C:plasma membrane"/>
    <property type="evidence" value="ECO:0007669"/>
    <property type="project" value="UniProtKB-SubCell"/>
</dbReference>
<keyword evidence="8 19" id="KW-0169">Cobalamin biosynthesis</keyword>
<evidence type="ECO:0000256" key="15">
    <source>
        <dbReference type="ARBA" id="ARBA00032605"/>
    </source>
</evidence>
<keyword evidence="10 19" id="KW-0812">Transmembrane</keyword>
<comment type="subcellular location">
    <subcellularLocation>
        <location evidence="2 19">Cell membrane</location>
        <topology evidence="2 19">Multi-pass membrane protein</topology>
    </subcellularLocation>
</comment>
<keyword evidence="9 19" id="KW-0808">Transferase</keyword>
<dbReference type="EC" id="2.7.8.26" evidence="5 19"/>
<reference evidence="20" key="2">
    <citation type="submission" date="2020-09" db="EMBL/GenBank/DDBJ databases">
        <authorList>
            <person name="Sun Q."/>
            <person name="Zhou Y."/>
        </authorList>
    </citation>
    <scope>NUCLEOTIDE SEQUENCE</scope>
    <source>
        <strain evidence="20">CGMCC 1.15095</strain>
    </source>
</reference>
<dbReference type="InterPro" id="IPR003805">
    <property type="entry name" value="CobS"/>
</dbReference>
<evidence type="ECO:0000256" key="7">
    <source>
        <dbReference type="ARBA" id="ARBA00022475"/>
    </source>
</evidence>
<dbReference type="Proteomes" id="UP000608154">
    <property type="component" value="Unassembled WGS sequence"/>
</dbReference>
<feature type="transmembrane region" description="Helical" evidence="19">
    <location>
        <begin position="105"/>
        <end position="124"/>
    </location>
</feature>
<dbReference type="RefSeq" id="WP_188770411.1">
    <property type="nucleotide sequence ID" value="NZ_BMHK01000009.1"/>
</dbReference>
<keyword evidence="7 19" id="KW-1003">Cell membrane</keyword>
<organism evidence="20 21">
    <name type="scientific">Novosphingobium endophyticum</name>
    <dbReference type="NCBI Taxonomy" id="1955250"/>
    <lineage>
        <taxon>Bacteria</taxon>
        <taxon>Pseudomonadati</taxon>
        <taxon>Pseudomonadota</taxon>
        <taxon>Alphaproteobacteria</taxon>
        <taxon>Sphingomonadales</taxon>
        <taxon>Sphingomonadaceae</taxon>
        <taxon>Novosphingobium</taxon>
    </lineage>
</organism>